<proteinExistence type="predicted"/>
<dbReference type="AlphaFoldDB" id="A0A8J3DQB0"/>
<organism evidence="1 2">
    <name type="scientific">Limoniibacter endophyticus</name>
    <dbReference type="NCBI Taxonomy" id="1565040"/>
    <lineage>
        <taxon>Bacteria</taxon>
        <taxon>Pseudomonadati</taxon>
        <taxon>Pseudomonadota</taxon>
        <taxon>Alphaproteobacteria</taxon>
        <taxon>Hyphomicrobiales</taxon>
        <taxon>Bartonellaceae</taxon>
        <taxon>Limoniibacter</taxon>
    </lineage>
</organism>
<reference evidence="1" key="2">
    <citation type="submission" date="2020-09" db="EMBL/GenBank/DDBJ databases">
        <authorList>
            <person name="Sun Q."/>
            <person name="Kim S."/>
        </authorList>
    </citation>
    <scope>NUCLEOTIDE SEQUENCE</scope>
    <source>
        <strain evidence="1">KCTC 42097</strain>
    </source>
</reference>
<gene>
    <name evidence="1" type="ORF">GCM10010136_26950</name>
</gene>
<protein>
    <submittedName>
        <fullName evidence="1">Uncharacterized protein</fullName>
    </submittedName>
</protein>
<reference evidence="1" key="1">
    <citation type="journal article" date="2014" name="Int. J. Syst. Evol. Microbiol.">
        <title>Complete genome sequence of Corynebacterium casei LMG S-19264T (=DSM 44701T), isolated from a smear-ripened cheese.</title>
        <authorList>
            <consortium name="US DOE Joint Genome Institute (JGI-PGF)"/>
            <person name="Walter F."/>
            <person name="Albersmeier A."/>
            <person name="Kalinowski J."/>
            <person name="Ruckert C."/>
        </authorList>
    </citation>
    <scope>NUCLEOTIDE SEQUENCE</scope>
    <source>
        <strain evidence="1">KCTC 42097</strain>
    </source>
</reference>
<dbReference type="EMBL" id="BMZO01000009">
    <property type="protein sequence ID" value="GHC76338.1"/>
    <property type="molecule type" value="Genomic_DNA"/>
</dbReference>
<sequence>MLIAGQGVADQDCVAPILVQCAIGLVGDLEWRQHRARVKLQGIVRAEMRNLAGRKIRLIDVGFALIHRVGTFDIGRRYGHLGP</sequence>
<evidence type="ECO:0000313" key="1">
    <source>
        <dbReference type="EMBL" id="GHC76338.1"/>
    </source>
</evidence>
<evidence type="ECO:0000313" key="2">
    <source>
        <dbReference type="Proteomes" id="UP000641137"/>
    </source>
</evidence>
<keyword evidence="2" id="KW-1185">Reference proteome</keyword>
<comment type="caution">
    <text evidence="1">The sequence shown here is derived from an EMBL/GenBank/DDBJ whole genome shotgun (WGS) entry which is preliminary data.</text>
</comment>
<name>A0A8J3DQB0_9HYPH</name>
<accession>A0A8J3DQB0</accession>
<dbReference type="Proteomes" id="UP000641137">
    <property type="component" value="Unassembled WGS sequence"/>
</dbReference>